<feature type="chain" id="PRO_5016270870" evidence="1">
    <location>
        <begin position="25"/>
        <end position="427"/>
    </location>
</feature>
<accession>A0A317ZII3</accession>
<name>A0A317ZII3_9BACT</name>
<comment type="caution">
    <text evidence="2">The sequence shown here is derived from an EMBL/GenBank/DDBJ whole genome shotgun (WGS) entry which is preliminary data.</text>
</comment>
<keyword evidence="1" id="KW-0732">Signal</keyword>
<dbReference type="AlphaFoldDB" id="A0A317ZII3"/>
<dbReference type="EMBL" id="QHJQ01000001">
    <property type="protein sequence ID" value="PXA05524.1"/>
    <property type="molecule type" value="Genomic_DNA"/>
</dbReference>
<feature type="signal peptide" evidence="1">
    <location>
        <begin position="1"/>
        <end position="24"/>
    </location>
</feature>
<dbReference type="Gene3D" id="2.40.160.10">
    <property type="entry name" value="Porin"/>
    <property type="match status" value="1"/>
</dbReference>
<evidence type="ECO:0000313" key="3">
    <source>
        <dbReference type="Proteomes" id="UP000247099"/>
    </source>
</evidence>
<evidence type="ECO:0000256" key="1">
    <source>
        <dbReference type="SAM" id="SignalP"/>
    </source>
</evidence>
<dbReference type="InParanoid" id="A0A317ZII3"/>
<protein>
    <submittedName>
        <fullName evidence="2">Uncharacterized protein</fullName>
    </submittedName>
</protein>
<keyword evidence="3" id="KW-1185">Reference proteome</keyword>
<dbReference type="Proteomes" id="UP000247099">
    <property type="component" value="Unassembled WGS sequence"/>
</dbReference>
<dbReference type="SUPFAM" id="SSF56935">
    <property type="entry name" value="Porins"/>
    <property type="match status" value="1"/>
</dbReference>
<sequence>MKLPMQYIRVAVLAACASTLSVSAQVDKTPDFAPFLLDKRVEREDYNFRLGPMLVDMVGSFGIEYNDNINTSEVAPIEDVILQPGISFGLKWQINEYNELDANLGLEYWHYLSESELNDFSNQIGLTPNTELSFRVLIKDITFRIYDRIQYSFDSADSVVVDPVTGNVIDSDPEAFTRFRNVLGIQTEWFIGETIFSAQLSREDIYSPEDIFEYVNRYEHKAALNVERALAANFTTGLGISYSTIDFDLAVNNDADTFTFGPWIDWKITEFIGLYAGVAYNDYDFETGALTDGTVFGDDSELEDYTWMVRLSHVANEVFNHQVEWYRAISVSNTANSNVLDGIRYSFAYNIMPRIRLDGAVGYEESESSGGLINDDFDRWIWGLSTEVLLGPQLTADIGYRYIDKESDAAFQSYEQNQFRIFLKYDF</sequence>
<dbReference type="InterPro" id="IPR023614">
    <property type="entry name" value="Porin_dom_sf"/>
</dbReference>
<reference evidence="2 3" key="1">
    <citation type="submission" date="2018-05" db="EMBL/GenBank/DDBJ databases">
        <title>Coraliomargarita sinensis sp. nov., isolated from a marine solar saltern.</title>
        <authorList>
            <person name="Zhou L.Y."/>
        </authorList>
    </citation>
    <scope>NUCLEOTIDE SEQUENCE [LARGE SCALE GENOMIC DNA]</scope>
    <source>
        <strain evidence="2 3">WN38</strain>
    </source>
</reference>
<gene>
    <name evidence="2" type="ORF">DDZ13_01235</name>
</gene>
<proteinExistence type="predicted"/>
<evidence type="ECO:0000313" key="2">
    <source>
        <dbReference type="EMBL" id="PXA05524.1"/>
    </source>
</evidence>
<organism evidence="2 3">
    <name type="scientific">Coraliomargarita sinensis</name>
    <dbReference type="NCBI Taxonomy" id="2174842"/>
    <lineage>
        <taxon>Bacteria</taxon>
        <taxon>Pseudomonadati</taxon>
        <taxon>Verrucomicrobiota</taxon>
        <taxon>Opitutia</taxon>
        <taxon>Puniceicoccales</taxon>
        <taxon>Coraliomargaritaceae</taxon>
        <taxon>Coraliomargarita</taxon>
    </lineage>
</organism>